<keyword evidence="7 8" id="KW-0472">Membrane</keyword>
<evidence type="ECO:0000256" key="1">
    <source>
        <dbReference type="ARBA" id="ARBA00004651"/>
    </source>
</evidence>
<evidence type="ECO:0000256" key="4">
    <source>
        <dbReference type="ARBA" id="ARBA00022475"/>
    </source>
</evidence>
<comment type="subcellular location">
    <subcellularLocation>
        <location evidence="1">Cell membrane</location>
        <topology evidence="1">Multi-pass membrane protein</topology>
    </subcellularLocation>
</comment>
<feature type="transmembrane region" description="Helical" evidence="8">
    <location>
        <begin position="262"/>
        <end position="285"/>
    </location>
</feature>
<dbReference type="PANTHER" id="PTHR31686:SF1">
    <property type="entry name" value="SULFITE EFFLUX PUMP SSU1"/>
    <property type="match status" value="1"/>
</dbReference>
<keyword evidence="4" id="KW-1003">Cell membrane</keyword>
<evidence type="ECO:0000313" key="9">
    <source>
        <dbReference type="EMBL" id="BES82761.1"/>
    </source>
</evidence>
<dbReference type="PANTHER" id="PTHR31686">
    <property type="match status" value="1"/>
</dbReference>
<evidence type="ECO:0000256" key="3">
    <source>
        <dbReference type="ARBA" id="ARBA00022448"/>
    </source>
</evidence>
<feature type="transmembrane region" description="Helical" evidence="8">
    <location>
        <begin position="324"/>
        <end position="351"/>
    </location>
</feature>
<evidence type="ECO:0000256" key="8">
    <source>
        <dbReference type="SAM" id="Phobius"/>
    </source>
</evidence>
<feature type="transmembrane region" description="Helical" evidence="8">
    <location>
        <begin position="44"/>
        <end position="65"/>
    </location>
</feature>
<dbReference type="InterPro" id="IPR004695">
    <property type="entry name" value="SLAC1/Mae1/Ssu1/TehA"/>
</dbReference>
<feature type="transmembrane region" description="Helical" evidence="8">
    <location>
        <begin position="297"/>
        <end position="318"/>
    </location>
</feature>
<evidence type="ECO:0000313" key="10">
    <source>
        <dbReference type="Proteomes" id="UP001341135"/>
    </source>
</evidence>
<name>A0ABN6ZW26_9CREN</name>
<sequence>MAGLGERIRGMSVAWFSFNLATSAIVLASHALGSAAGIDALHSLARALAYINTAIYFIIAAAFLAKTVIAGREVLLALRHPVKGPFMTAISISTMLLALDWGAVLGNPGVGAAFFYAGMVLHTLLFIVIIYNFLMHEGIEIHSMNPGWYMPAVGNVLVPYVGGLLEAKGVAIPHSLLGVYLGTGVVFWLALFTIWLYRSVFHNPPPARLLAATWINLAPPAVAPMSYEALLGLMPHQYHEALGRLTHEAPTVAGYLGAFFDMFYYTFWGLAGLLLPLILAVTVTYLRRGMMEFAESWWAFVFPIAAYSISTIHLYLHHTGESWLLYYAGFLYALTWLFYSVTTVLSVYYGYREWFGHTPREKMPTLAKPLYEDVVSEEHGGEDKR</sequence>
<dbReference type="GeneID" id="89290332"/>
<accession>A0ABN6ZW26</accession>
<feature type="transmembrane region" description="Helical" evidence="8">
    <location>
        <begin position="110"/>
        <end position="134"/>
    </location>
</feature>
<dbReference type="Gene3D" id="1.50.10.150">
    <property type="entry name" value="Voltage-dependent anion channel"/>
    <property type="match status" value="1"/>
</dbReference>
<feature type="transmembrane region" description="Helical" evidence="8">
    <location>
        <begin position="86"/>
        <end position="104"/>
    </location>
</feature>
<keyword evidence="3" id="KW-0813">Transport</keyword>
<dbReference type="InterPro" id="IPR051629">
    <property type="entry name" value="Sulfite_efflux_TDT"/>
</dbReference>
<evidence type="ECO:0000256" key="6">
    <source>
        <dbReference type="ARBA" id="ARBA00022989"/>
    </source>
</evidence>
<proteinExistence type="inferred from homology"/>
<keyword evidence="6 8" id="KW-1133">Transmembrane helix</keyword>
<reference evidence="9 10" key="1">
    <citation type="submission" date="2023-09" db="EMBL/GenBank/DDBJ databases">
        <title>Pyrofollis japonicus gen. nov. sp. nov., a novel member of the family Pyrodictiaceae isolated from the Iheya North hydrothermal field.</title>
        <authorList>
            <person name="Miyazaki U."/>
            <person name="Sanari M."/>
            <person name="Tame A."/>
            <person name="Kitajima M."/>
            <person name="Okamoto A."/>
            <person name="Sawayama S."/>
            <person name="Miyazaki J."/>
            <person name="Takai K."/>
            <person name="Nakagawa S."/>
        </authorList>
    </citation>
    <scope>NUCLEOTIDE SEQUENCE [LARGE SCALE GENOMIC DNA]</scope>
    <source>
        <strain evidence="9 10">AV2</strain>
    </source>
</reference>
<dbReference type="RefSeq" id="WP_338250386.1">
    <property type="nucleotide sequence ID" value="NZ_AP028907.1"/>
</dbReference>
<gene>
    <name evidence="9" type="primary">tdt</name>
    <name evidence="9" type="ORF">PABY_23280</name>
</gene>
<dbReference type="Proteomes" id="UP001341135">
    <property type="component" value="Chromosome"/>
</dbReference>
<comment type="similarity">
    <text evidence="2">Belongs to the tellurite-resistance/dicarboxylate transporter (TDT) family.</text>
</comment>
<keyword evidence="10" id="KW-1185">Reference proteome</keyword>
<dbReference type="InterPro" id="IPR038665">
    <property type="entry name" value="Voltage-dep_anion_channel_sf"/>
</dbReference>
<dbReference type="EMBL" id="AP028907">
    <property type="protein sequence ID" value="BES82761.1"/>
    <property type="molecule type" value="Genomic_DNA"/>
</dbReference>
<feature type="transmembrane region" description="Helical" evidence="8">
    <location>
        <begin position="12"/>
        <end position="32"/>
    </location>
</feature>
<evidence type="ECO:0000256" key="5">
    <source>
        <dbReference type="ARBA" id="ARBA00022692"/>
    </source>
</evidence>
<feature type="transmembrane region" description="Helical" evidence="8">
    <location>
        <begin position="177"/>
        <end position="197"/>
    </location>
</feature>
<keyword evidence="5 8" id="KW-0812">Transmembrane</keyword>
<organism evidence="9 10">
    <name type="scientific">Pyrodictium abyssi</name>
    <dbReference type="NCBI Taxonomy" id="54256"/>
    <lineage>
        <taxon>Archaea</taxon>
        <taxon>Thermoproteota</taxon>
        <taxon>Thermoprotei</taxon>
        <taxon>Desulfurococcales</taxon>
        <taxon>Pyrodictiaceae</taxon>
        <taxon>Pyrodictium</taxon>
    </lineage>
</organism>
<dbReference type="Pfam" id="PF03595">
    <property type="entry name" value="SLAC1"/>
    <property type="match status" value="1"/>
</dbReference>
<protein>
    <submittedName>
        <fullName evidence="9">Tellurite-resistance/dicarboxylate transporter</fullName>
    </submittedName>
</protein>
<evidence type="ECO:0000256" key="7">
    <source>
        <dbReference type="ARBA" id="ARBA00023136"/>
    </source>
</evidence>
<evidence type="ECO:0000256" key="2">
    <source>
        <dbReference type="ARBA" id="ARBA00008566"/>
    </source>
</evidence>